<sequence>MDTGNRESGLCETVLGAADSLDGRALYGDNGRSKASSGGFTREETRAFHDVVAKDFQQLQGENGAARRLRSWKSFHWGMQVDIGVGKAHF</sequence>
<proteinExistence type="predicted"/>
<protein>
    <submittedName>
        <fullName evidence="1">Uncharacterized protein</fullName>
    </submittedName>
</protein>
<evidence type="ECO:0000313" key="1">
    <source>
        <dbReference type="EMBL" id="USW56528.1"/>
    </source>
</evidence>
<gene>
    <name evidence="1" type="ORF">Slin15195_G098470</name>
</gene>
<reference evidence="1" key="1">
    <citation type="submission" date="2022-06" db="EMBL/GenBank/DDBJ databases">
        <title>Complete genome sequences of two strains of the flax pathogen Septoria linicola.</title>
        <authorList>
            <person name="Lapalu N."/>
            <person name="Simon A."/>
            <person name="Demenou B."/>
            <person name="Paumier D."/>
            <person name="Guillot M.-P."/>
            <person name="Gout L."/>
            <person name="Valade R."/>
        </authorList>
    </citation>
    <scope>NUCLEOTIDE SEQUENCE</scope>
    <source>
        <strain evidence="1">SE15195</strain>
    </source>
</reference>
<keyword evidence="2" id="KW-1185">Reference proteome</keyword>
<name>A0A9Q9B0A3_9PEZI</name>
<dbReference type="Proteomes" id="UP001056384">
    <property type="component" value="Chromosome 8"/>
</dbReference>
<accession>A0A9Q9B0A3</accession>
<evidence type="ECO:0000313" key="2">
    <source>
        <dbReference type="Proteomes" id="UP001056384"/>
    </source>
</evidence>
<organism evidence="1 2">
    <name type="scientific">Septoria linicola</name>
    <dbReference type="NCBI Taxonomy" id="215465"/>
    <lineage>
        <taxon>Eukaryota</taxon>
        <taxon>Fungi</taxon>
        <taxon>Dikarya</taxon>
        <taxon>Ascomycota</taxon>
        <taxon>Pezizomycotina</taxon>
        <taxon>Dothideomycetes</taxon>
        <taxon>Dothideomycetidae</taxon>
        <taxon>Mycosphaerellales</taxon>
        <taxon>Mycosphaerellaceae</taxon>
        <taxon>Septoria</taxon>
    </lineage>
</organism>
<dbReference type="EMBL" id="CP099425">
    <property type="protein sequence ID" value="USW56528.1"/>
    <property type="molecule type" value="Genomic_DNA"/>
</dbReference>
<dbReference type="AlphaFoldDB" id="A0A9Q9B0A3"/>